<organism evidence="2 3">
    <name type="scientific">Sanguibacteroides justesenii</name>
    <dbReference type="NCBI Taxonomy" id="1547597"/>
    <lineage>
        <taxon>Bacteria</taxon>
        <taxon>Pseudomonadati</taxon>
        <taxon>Bacteroidota</taxon>
        <taxon>Bacteroidia</taxon>
        <taxon>Bacteroidales</taxon>
        <taxon>Porphyromonadaceae</taxon>
        <taxon>Sanguibacteroides</taxon>
    </lineage>
</organism>
<dbReference type="InterPro" id="IPR011138">
    <property type="entry name" value="Cytochrome_b-558"/>
</dbReference>
<proteinExistence type="predicted"/>
<feature type="transmembrane region" description="Helical" evidence="1">
    <location>
        <begin position="107"/>
        <end position="127"/>
    </location>
</feature>
<keyword evidence="1" id="KW-0472">Membrane</keyword>
<evidence type="ECO:0000313" key="3">
    <source>
        <dbReference type="Proteomes" id="UP000031980"/>
    </source>
</evidence>
<feature type="transmembrane region" description="Helical" evidence="1">
    <location>
        <begin position="204"/>
        <end position="225"/>
    </location>
</feature>
<comment type="caution">
    <text evidence="2">The sequence shown here is derived from an EMBL/GenBank/DDBJ whole genome shotgun (WGS) entry which is preliminary data.</text>
</comment>
<feature type="transmembrane region" description="Helical" evidence="1">
    <location>
        <begin position="57"/>
        <end position="81"/>
    </location>
</feature>
<dbReference type="Proteomes" id="UP000031980">
    <property type="component" value="Unassembled WGS sequence"/>
</dbReference>
<sequence length="230" mass="25532">MSNFLTSSIGKKIILSLSGLFLIAFLCIHLALNLLLIVDNSGELFNIGAHFMATNPLIKIIEPILALGFIIHIVLASILTLQNRSARPVKYDLRNQTGNCTWSSRNMYILGGLVLIFLVVHLWNFWWKIKFAGDPLLTEINVDGVAMENTYALVAGLFKSSIIYGLIYILGGVFLGLHLTHGFWSAFQSIGFCNQIWRKRLECLAKIFAIIIAAGFSIIPLYFILGLGGN</sequence>
<evidence type="ECO:0000313" key="2">
    <source>
        <dbReference type="EMBL" id="KIO47575.1"/>
    </source>
</evidence>
<dbReference type="SUPFAM" id="SSF81343">
    <property type="entry name" value="Fumarate reductase respiratory complex transmembrane subunits"/>
    <property type="match status" value="1"/>
</dbReference>
<dbReference type="NCBIfam" id="TIGR02046">
    <property type="entry name" value="sdhC_b558_fam"/>
    <property type="match status" value="1"/>
</dbReference>
<dbReference type="InterPro" id="IPR034804">
    <property type="entry name" value="SQR/QFR_C/D"/>
</dbReference>
<feature type="transmembrane region" description="Helical" evidence="1">
    <location>
        <begin position="12"/>
        <end position="37"/>
    </location>
</feature>
<dbReference type="RefSeq" id="WP_041504683.1">
    <property type="nucleotide sequence ID" value="NZ_JPIU01000014.1"/>
</dbReference>
<dbReference type="OrthoDB" id="9802842at2"/>
<accession>A0A0C3R9X9</accession>
<name>A0A0C3R9X9_9PORP</name>
<dbReference type="GO" id="GO:0016020">
    <property type="term" value="C:membrane"/>
    <property type="evidence" value="ECO:0007669"/>
    <property type="project" value="InterPro"/>
</dbReference>
<reference evidence="2 3" key="1">
    <citation type="submission" date="2014-07" db="EMBL/GenBank/DDBJ databases">
        <title>Porphyromonadaceae bacterium OUH 308042 = ATCC BAA-2681 = DSM 28342 draft genome.</title>
        <authorList>
            <person name="Sydenham T.V."/>
            <person name="Hasman H."/>
            <person name="Justensen U.S."/>
        </authorList>
    </citation>
    <scope>NUCLEOTIDE SEQUENCE [LARGE SCALE GENOMIC DNA]</scope>
    <source>
        <strain evidence="2 3">OUH 308042</strain>
    </source>
</reference>
<dbReference type="AlphaFoldDB" id="A0A0C3R9X9"/>
<dbReference type="EMBL" id="JPIU01000014">
    <property type="protein sequence ID" value="KIO47575.1"/>
    <property type="molecule type" value="Genomic_DNA"/>
</dbReference>
<protein>
    <submittedName>
        <fullName evidence="2">Succinate dehydrogenase</fullName>
    </submittedName>
</protein>
<evidence type="ECO:0000256" key="1">
    <source>
        <dbReference type="SAM" id="Phobius"/>
    </source>
</evidence>
<feature type="transmembrane region" description="Helical" evidence="1">
    <location>
        <begin position="162"/>
        <end position="184"/>
    </location>
</feature>
<dbReference type="CDD" id="cd03498">
    <property type="entry name" value="SQR_TypeB_2_TM"/>
    <property type="match status" value="1"/>
</dbReference>
<keyword evidence="1" id="KW-0812">Transmembrane</keyword>
<dbReference type="Gene3D" id="1.20.1300.10">
    <property type="entry name" value="Fumarate reductase/succinate dehydrogenase, transmembrane subunit"/>
    <property type="match status" value="1"/>
</dbReference>
<keyword evidence="1" id="KW-1133">Transmembrane helix</keyword>
<gene>
    <name evidence="2" type="ORF">BA92_00745</name>
</gene>
<keyword evidence="3" id="KW-1185">Reference proteome</keyword>